<dbReference type="SUPFAM" id="SSF46689">
    <property type="entry name" value="Homeodomain-like"/>
    <property type="match status" value="1"/>
</dbReference>
<name>A0A857KF33_9ACTN</name>
<dbReference type="PANTHER" id="PTHR30055:SF228">
    <property type="entry name" value="TRANSCRIPTIONAL REGULATOR-RELATED"/>
    <property type="match status" value="1"/>
</dbReference>
<dbReference type="PROSITE" id="PS50977">
    <property type="entry name" value="HTH_TETR_2"/>
    <property type="match status" value="1"/>
</dbReference>
<dbReference type="AlphaFoldDB" id="A0A857KF33"/>
<evidence type="ECO:0000256" key="4">
    <source>
        <dbReference type="ARBA" id="ARBA00023163"/>
    </source>
</evidence>
<dbReference type="InterPro" id="IPR050109">
    <property type="entry name" value="HTH-type_TetR-like_transc_reg"/>
</dbReference>
<keyword evidence="2" id="KW-0805">Transcription regulation</keyword>
<reference evidence="5" key="1">
    <citation type="journal article" date="2021" name="Nat. Microbiol.">
        <title>Cocultivation of an ultrasmall environmental parasitic bacterium with lytic ability against bacteria associated with wastewater foams.</title>
        <authorList>
            <person name="Batinovic S."/>
            <person name="Rose J.J.A."/>
            <person name="Ratcliffe J."/>
            <person name="Seviour R.J."/>
            <person name="Petrovski S."/>
        </authorList>
    </citation>
    <scope>NUCLEOTIDE SEQUENCE</scope>
    <source>
        <strain evidence="5">CON44</strain>
    </source>
</reference>
<protein>
    <submittedName>
        <fullName evidence="5">TetR family transcriptional regulator</fullName>
    </submittedName>
</protein>
<dbReference type="EMBL" id="CP045810">
    <property type="protein sequence ID" value="QHN38176.1"/>
    <property type="molecule type" value="Genomic_DNA"/>
</dbReference>
<organism evidence="5">
    <name type="scientific">Gordonia amarae</name>
    <dbReference type="NCBI Taxonomy" id="36821"/>
    <lineage>
        <taxon>Bacteria</taxon>
        <taxon>Bacillati</taxon>
        <taxon>Actinomycetota</taxon>
        <taxon>Actinomycetes</taxon>
        <taxon>Mycobacteriales</taxon>
        <taxon>Gordoniaceae</taxon>
        <taxon>Gordonia</taxon>
    </lineage>
</organism>
<dbReference type="InterPro" id="IPR036271">
    <property type="entry name" value="Tet_transcr_reg_TetR-rel_C_sf"/>
</dbReference>
<dbReference type="InterPro" id="IPR009057">
    <property type="entry name" value="Homeodomain-like_sf"/>
</dbReference>
<keyword evidence="3" id="KW-0238">DNA-binding</keyword>
<evidence type="ECO:0000256" key="3">
    <source>
        <dbReference type="ARBA" id="ARBA00023125"/>
    </source>
</evidence>
<dbReference type="Pfam" id="PF13977">
    <property type="entry name" value="TetR_C_6"/>
    <property type="match status" value="1"/>
</dbReference>
<evidence type="ECO:0000313" key="5">
    <source>
        <dbReference type="EMBL" id="QHN38176.1"/>
    </source>
</evidence>
<dbReference type="Pfam" id="PF00440">
    <property type="entry name" value="TetR_N"/>
    <property type="match status" value="1"/>
</dbReference>
<keyword evidence="4" id="KW-0804">Transcription</keyword>
<dbReference type="GO" id="GO:0000976">
    <property type="term" value="F:transcription cis-regulatory region binding"/>
    <property type="evidence" value="ECO:0007669"/>
    <property type="project" value="TreeGrafter"/>
</dbReference>
<sequence length="199" mass="21607">MPVRVDHDARRTQIIDGLLALAADRGLGEVTMRGVADAAGVSLRLVQYYFGTKELLIAAAMDHLARSSEQRLRERVDALTEPVTSRALIEAYLAEALPDDPPSRQFHLVFRAFLALAATTRSPLRSPADGVRINRNRLLGILTEAAQSGELTPGHDPALETDRLMALEHGIGTGILIGLYTPQTVAPILAQHLDELFTA</sequence>
<dbReference type="GO" id="GO:0003700">
    <property type="term" value="F:DNA-binding transcription factor activity"/>
    <property type="evidence" value="ECO:0007669"/>
    <property type="project" value="TreeGrafter"/>
</dbReference>
<proteinExistence type="predicted"/>
<evidence type="ECO:0000256" key="2">
    <source>
        <dbReference type="ARBA" id="ARBA00023015"/>
    </source>
</evidence>
<accession>A0A857KF33</accession>
<dbReference type="RefSeq" id="WP_005185060.1">
    <property type="nucleotide sequence ID" value="NZ_CP045804.1"/>
</dbReference>
<keyword evidence="1" id="KW-0678">Repressor</keyword>
<dbReference type="Gene3D" id="1.10.357.10">
    <property type="entry name" value="Tetracycline Repressor, domain 2"/>
    <property type="match status" value="1"/>
</dbReference>
<dbReference type="InterPro" id="IPR039538">
    <property type="entry name" value="BetI_C"/>
</dbReference>
<evidence type="ECO:0000256" key="1">
    <source>
        <dbReference type="ARBA" id="ARBA00022491"/>
    </source>
</evidence>
<dbReference type="PANTHER" id="PTHR30055">
    <property type="entry name" value="HTH-TYPE TRANSCRIPTIONAL REGULATOR RUTR"/>
    <property type="match status" value="1"/>
</dbReference>
<dbReference type="InterPro" id="IPR001647">
    <property type="entry name" value="HTH_TetR"/>
</dbReference>
<dbReference type="SUPFAM" id="SSF48498">
    <property type="entry name" value="Tetracyclin repressor-like, C-terminal domain"/>
    <property type="match status" value="1"/>
</dbReference>
<gene>
    <name evidence="5" type="ORF">GII30_02355</name>
</gene>